<reference evidence="1" key="2">
    <citation type="submission" date="2023-04" db="EMBL/GenBank/DDBJ databases">
        <authorList>
            <person name="Bruccoleri R.E."/>
            <person name="Oakeley E.J."/>
            <person name="Faust A.-M."/>
            <person name="Dessus-Babus S."/>
            <person name="Altorfer M."/>
            <person name="Burckhardt D."/>
            <person name="Oertli M."/>
            <person name="Naumann U."/>
            <person name="Petersen F."/>
            <person name="Wong J."/>
        </authorList>
    </citation>
    <scope>NUCLEOTIDE SEQUENCE</scope>
    <source>
        <strain evidence="1">GSM-AAB239-AS_SAM_17_03QT</strain>
        <tissue evidence="1">Leaf</tissue>
    </source>
</reference>
<evidence type="ECO:0000313" key="1">
    <source>
        <dbReference type="EMBL" id="KAJ6805663.1"/>
    </source>
</evidence>
<name>A0AAX6ENS6_IRIPA</name>
<accession>A0AAX6ENS6</accession>
<dbReference type="AlphaFoldDB" id="A0AAX6ENS6"/>
<proteinExistence type="predicted"/>
<keyword evidence="2" id="KW-1185">Reference proteome</keyword>
<evidence type="ECO:0000313" key="2">
    <source>
        <dbReference type="Proteomes" id="UP001140949"/>
    </source>
</evidence>
<dbReference type="EMBL" id="JANAVB010035399">
    <property type="protein sequence ID" value="KAJ6805663.1"/>
    <property type="molecule type" value="Genomic_DNA"/>
</dbReference>
<sequence>MASYFRRRQRVVSFQHLDARGILPRRQFSTSGTHKR</sequence>
<comment type="caution">
    <text evidence="1">The sequence shown here is derived from an EMBL/GenBank/DDBJ whole genome shotgun (WGS) entry which is preliminary data.</text>
</comment>
<gene>
    <name evidence="1" type="ORF">M6B38_181240</name>
</gene>
<organism evidence="1 2">
    <name type="scientific">Iris pallida</name>
    <name type="common">Sweet iris</name>
    <dbReference type="NCBI Taxonomy" id="29817"/>
    <lineage>
        <taxon>Eukaryota</taxon>
        <taxon>Viridiplantae</taxon>
        <taxon>Streptophyta</taxon>
        <taxon>Embryophyta</taxon>
        <taxon>Tracheophyta</taxon>
        <taxon>Spermatophyta</taxon>
        <taxon>Magnoliopsida</taxon>
        <taxon>Liliopsida</taxon>
        <taxon>Asparagales</taxon>
        <taxon>Iridaceae</taxon>
        <taxon>Iridoideae</taxon>
        <taxon>Irideae</taxon>
        <taxon>Iris</taxon>
    </lineage>
</organism>
<dbReference type="Proteomes" id="UP001140949">
    <property type="component" value="Unassembled WGS sequence"/>
</dbReference>
<protein>
    <submittedName>
        <fullName evidence="1">Uncharacterized protein</fullName>
    </submittedName>
</protein>
<reference evidence="1" key="1">
    <citation type="journal article" date="2023" name="GigaByte">
        <title>Genome assembly of the bearded iris, Iris pallida Lam.</title>
        <authorList>
            <person name="Bruccoleri R.E."/>
            <person name="Oakeley E.J."/>
            <person name="Faust A.M.E."/>
            <person name="Altorfer M."/>
            <person name="Dessus-Babus S."/>
            <person name="Burckhardt D."/>
            <person name="Oertli M."/>
            <person name="Naumann U."/>
            <person name="Petersen F."/>
            <person name="Wong J."/>
        </authorList>
    </citation>
    <scope>NUCLEOTIDE SEQUENCE</scope>
    <source>
        <strain evidence="1">GSM-AAB239-AS_SAM_17_03QT</strain>
    </source>
</reference>